<keyword evidence="2" id="KW-1185">Reference proteome</keyword>
<accession>A0A103XME7</accession>
<dbReference type="PANTHER" id="PTHR31110">
    <property type="entry name" value="PESTICIDAL CRYSTAL CRY8BA PROTEIN"/>
    <property type="match status" value="1"/>
</dbReference>
<dbReference type="AlphaFoldDB" id="A0A103XME7"/>
<dbReference type="Proteomes" id="UP000243975">
    <property type="component" value="Unassembled WGS sequence"/>
</dbReference>
<sequence length="824" mass="93374">MEETKSLDHLPYYNSGQNPWQTLITYDACFRLCLNAWARGCPEAPVFLSDECRLLRNAFGLHKLLLQPRGFKSVTSSVRKIRIIPQRKLKDTYSQQSAIYVQAGVEYIRHVSSLVKSKINALGISSFSLPSEEPVSCLLHLRSSEEHTETESALGICLRPGTGDSHDFFPENQGDALLLENDRVKWWPIYHDDNECIGKAQLSISSTITSDETTHLKCGPVVETLAYDLLLEAAMRAQGFHARNLWVVEPWKWLLTEFSDYYGVSESYTKLRHLSHVMNVATPTKDCFELIYELLVPGLLALAFQNYKSLEESSSTGLADILSPIPEAAAPALAPAVQLYTLIHDILSPDGQALLSNYLQAAARKRCRKHMVDTDEFVAINIEGFLMDSIAITTAYLKMKNLCITLSDEIKTDIKIHNQHILPSSIDLSSITAGVYSSELCKRLKGFLAAWPPSSPQPHVNELLIATADFERNLESWNISVAQGGVDSRNLYHNYIMVWVQDMQLCLLDLCKAEKVPWAGVITNYSTSPFAEDLYDKIKETLSEYEVIINRWPQYTLILENAVANVERAIMKALERQYADILTPLKDSIPKRLGIQVQKLTRRQSTAPYSIPNQLGTFLNTIKRILDVLHCRIEDKLKSWASYLPVNGDKKSTYGEQMNAVTVLLRTKYKNYMQAVVVKLTSNMQASRNTRLQRILEETKETDGEAEVRERMQVLCSQLVESVSNLHEVFTNQIFIASCRGLWDKMGQIVLKFLEGRKENRVWYNGSYYALGILDDTFASQMQRLQGNALKEKDLEPPRSIIEARSILCRDTTNAADTSTYLYF</sequence>
<dbReference type="GO" id="GO:0009737">
    <property type="term" value="P:response to abscisic acid"/>
    <property type="evidence" value="ECO:0007669"/>
    <property type="project" value="EnsemblPlants"/>
</dbReference>
<comment type="caution">
    <text evidence="1">The sequence shown here is derived from an EMBL/GenBank/DDBJ whole genome shotgun (WGS) entry which is preliminary data.</text>
</comment>
<proteinExistence type="predicted"/>
<dbReference type="Gramene" id="KVH93164">
    <property type="protein sequence ID" value="KVH93164"/>
    <property type="gene ID" value="Ccrd_004763"/>
</dbReference>
<dbReference type="EMBL" id="LEKV01004792">
    <property type="protein sequence ID" value="KVH93164.1"/>
    <property type="molecule type" value="Genomic_DNA"/>
</dbReference>
<dbReference type="PANTHER" id="PTHR31110:SF3">
    <property type="entry name" value="PORTAL PROTEIN"/>
    <property type="match status" value="1"/>
</dbReference>
<dbReference type="GO" id="GO:0005886">
    <property type="term" value="C:plasma membrane"/>
    <property type="evidence" value="ECO:0007669"/>
    <property type="project" value="EnsemblPlants"/>
</dbReference>
<organism evidence="1 2">
    <name type="scientific">Cynara cardunculus var. scolymus</name>
    <name type="common">Globe artichoke</name>
    <name type="synonym">Cynara scolymus</name>
    <dbReference type="NCBI Taxonomy" id="59895"/>
    <lineage>
        <taxon>Eukaryota</taxon>
        <taxon>Viridiplantae</taxon>
        <taxon>Streptophyta</taxon>
        <taxon>Embryophyta</taxon>
        <taxon>Tracheophyta</taxon>
        <taxon>Spermatophyta</taxon>
        <taxon>Magnoliopsida</taxon>
        <taxon>eudicotyledons</taxon>
        <taxon>Gunneridae</taxon>
        <taxon>Pentapetalae</taxon>
        <taxon>asterids</taxon>
        <taxon>campanulids</taxon>
        <taxon>Asterales</taxon>
        <taxon>Asteraceae</taxon>
        <taxon>Carduoideae</taxon>
        <taxon>Cardueae</taxon>
        <taxon>Carduinae</taxon>
        <taxon>Cynara</taxon>
    </lineage>
</organism>
<reference evidence="1 2" key="1">
    <citation type="journal article" date="2016" name="Sci. Rep.">
        <title>The genome sequence of the outbreeding globe artichoke constructed de novo incorporating a phase-aware low-pass sequencing strategy of F1 progeny.</title>
        <authorList>
            <person name="Scaglione D."/>
            <person name="Reyes-Chin-Wo S."/>
            <person name="Acquadro A."/>
            <person name="Froenicke L."/>
            <person name="Portis E."/>
            <person name="Beitel C."/>
            <person name="Tirone M."/>
            <person name="Mauro R."/>
            <person name="Lo Monaco A."/>
            <person name="Mauromicale G."/>
            <person name="Faccioli P."/>
            <person name="Cattivelli L."/>
            <person name="Rieseberg L."/>
            <person name="Michelmore R."/>
            <person name="Lanteri S."/>
        </authorList>
    </citation>
    <scope>NUCLEOTIDE SEQUENCE [LARGE SCALE GENOMIC DNA]</scope>
    <source>
        <strain evidence="1">2C</strain>
    </source>
</reference>
<evidence type="ECO:0000313" key="2">
    <source>
        <dbReference type="Proteomes" id="UP000243975"/>
    </source>
</evidence>
<dbReference type="OMA" id="PVMKARN"/>
<gene>
    <name evidence="1" type="ORF">Ccrd_004763</name>
</gene>
<dbReference type="STRING" id="59895.A0A103XME7"/>
<protein>
    <submittedName>
        <fullName evidence="1">Uncharacterized protein</fullName>
    </submittedName>
</protein>
<name>A0A103XME7_CYNCS</name>
<evidence type="ECO:0000313" key="1">
    <source>
        <dbReference type="EMBL" id="KVH93164.1"/>
    </source>
</evidence>
<dbReference type="GO" id="GO:0005634">
    <property type="term" value="C:nucleus"/>
    <property type="evidence" value="ECO:0007669"/>
    <property type="project" value="EnsemblPlants"/>
</dbReference>